<name>A0A423GIK9_9PSED</name>
<evidence type="ECO:0000313" key="2">
    <source>
        <dbReference type="EMBL" id="ROM89384.1"/>
    </source>
</evidence>
<sequence>MEESIDDKIAHLKHDSGIERFTGFVSYATVDQSETLSGHIWRHIDASKEGEFADGHKIITSPVVAIYGVKQSLWVETETGSLYGILSLAPLGWLSISALYKAHQRLESVPAHAPDFYLKRSSDPLPPMKGRTLKEKKRPHSTAAVRPDGKHFFGSRITPAERNFINESIAQIRSNSQPTHPEAQIDPAKAK</sequence>
<feature type="region of interest" description="Disordered" evidence="1">
    <location>
        <begin position="168"/>
        <end position="191"/>
    </location>
</feature>
<feature type="compositionally biased region" description="Polar residues" evidence="1">
    <location>
        <begin position="168"/>
        <end position="179"/>
    </location>
</feature>
<gene>
    <name evidence="2" type="ORF">BK658_28125</name>
</gene>
<evidence type="ECO:0000256" key="1">
    <source>
        <dbReference type="SAM" id="MobiDB-lite"/>
    </source>
</evidence>
<dbReference type="RefSeq" id="WP_123585331.1">
    <property type="nucleotide sequence ID" value="NZ_MOBI01000044.1"/>
</dbReference>
<protein>
    <submittedName>
        <fullName evidence="2">Uncharacterized protein</fullName>
    </submittedName>
</protein>
<dbReference type="EMBL" id="MOBI01000044">
    <property type="protein sequence ID" value="ROM89384.1"/>
    <property type="molecule type" value="Genomic_DNA"/>
</dbReference>
<dbReference type="AlphaFoldDB" id="A0A423GIK9"/>
<evidence type="ECO:0000313" key="3">
    <source>
        <dbReference type="Proteomes" id="UP000284684"/>
    </source>
</evidence>
<proteinExistence type="predicted"/>
<accession>A0A423GIK9</accession>
<reference evidence="2 3" key="1">
    <citation type="submission" date="2016-10" db="EMBL/GenBank/DDBJ databases">
        <title>Comparative genome analysis of multiple Pseudomonas spp. focuses on biocontrol and plant growth promoting traits.</title>
        <authorList>
            <person name="Tao X.-Y."/>
            <person name="Taylor C.G."/>
        </authorList>
    </citation>
    <scope>NUCLEOTIDE SEQUENCE [LARGE SCALE GENOMIC DNA]</scope>
    <source>
        <strain evidence="2 3">37D10</strain>
    </source>
</reference>
<organism evidence="2 3">
    <name type="scientific">Pseudomonas brassicacearum</name>
    <dbReference type="NCBI Taxonomy" id="930166"/>
    <lineage>
        <taxon>Bacteria</taxon>
        <taxon>Pseudomonadati</taxon>
        <taxon>Pseudomonadota</taxon>
        <taxon>Gammaproteobacteria</taxon>
        <taxon>Pseudomonadales</taxon>
        <taxon>Pseudomonadaceae</taxon>
        <taxon>Pseudomonas</taxon>
    </lineage>
</organism>
<feature type="region of interest" description="Disordered" evidence="1">
    <location>
        <begin position="120"/>
        <end position="155"/>
    </location>
</feature>
<comment type="caution">
    <text evidence="2">The sequence shown here is derived from an EMBL/GenBank/DDBJ whole genome shotgun (WGS) entry which is preliminary data.</text>
</comment>
<dbReference type="Proteomes" id="UP000284684">
    <property type="component" value="Unassembled WGS sequence"/>
</dbReference>